<evidence type="ECO:0000256" key="8">
    <source>
        <dbReference type="ARBA" id="ARBA00022723"/>
    </source>
</evidence>
<feature type="domain" description="Cytochrome oxidase subunit I profile" evidence="17">
    <location>
        <begin position="50"/>
        <end position="569"/>
    </location>
</feature>
<keyword evidence="19" id="KW-1185">Reference proteome</keyword>
<gene>
    <name evidence="18" type="ORF">DFP88_101856</name>
</gene>
<evidence type="ECO:0000256" key="9">
    <source>
        <dbReference type="ARBA" id="ARBA00022982"/>
    </source>
</evidence>
<dbReference type="InterPro" id="IPR036927">
    <property type="entry name" value="Cyt_c_oxase-like_su1_sf"/>
</dbReference>
<dbReference type="OrthoDB" id="9803294at2"/>
<evidence type="ECO:0000256" key="14">
    <source>
        <dbReference type="RuleBase" id="RU000370"/>
    </source>
</evidence>
<feature type="transmembrane region" description="Helical" evidence="16">
    <location>
        <begin position="70"/>
        <end position="92"/>
    </location>
</feature>
<dbReference type="PROSITE" id="PS50855">
    <property type="entry name" value="COX1"/>
    <property type="match status" value="1"/>
</dbReference>
<feature type="transmembrane region" description="Helical" evidence="16">
    <location>
        <begin position="462"/>
        <end position="482"/>
    </location>
</feature>
<evidence type="ECO:0000256" key="15">
    <source>
        <dbReference type="SAM" id="MobiDB-lite"/>
    </source>
</evidence>
<proteinExistence type="inferred from homology"/>
<evidence type="ECO:0000256" key="7">
    <source>
        <dbReference type="ARBA" id="ARBA00022692"/>
    </source>
</evidence>
<keyword evidence="13 16" id="KW-0472">Membrane</keyword>
<evidence type="ECO:0000256" key="3">
    <source>
        <dbReference type="ARBA" id="ARBA00022448"/>
    </source>
</evidence>
<dbReference type="GO" id="GO:0004129">
    <property type="term" value="F:cytochrome-c oxidase activity"/>
    <property type="evidence" value="ECO:0007669"/>
    <property type="project" value="InterPro"/>
</dbReference>
<evidence type="ECO:0000313" key="19">
    <source>
        <dbReference type="Proteomes" id="UP000248311"/>
    </source>
</evidence>
<evidence type="ECO:0000256" key="1">
    <source>
        <dbReference type="ARBA" id="ARBA00004651"/>
    </source>
</evidence>
<keyword evidence="8" id="KW-0479">Metal-binding</keyword>
<dbReference type="PANTHER" id="PTHR10422">
    <property type="entry name" value="CYTOCHROME C OXIDASE SUBUNIT 1"/>
    <property type="match status" value="1"/>
</dbReference>
<evidence type="ECO:0000256" key="12">
    <source>
        <dbReference type="ARBA" id="ARBA00023008"/>
    </source>
</evidence>
<dbReference type="GO" id="GO:0020037">
    <property type="term" value="F:heme binding"/>
    <property type="evidence" value="ECO:0007669"/>
    <property type="project" value="InterPro"/>
</dbReference>
<feature type="transmembrane region" description="Helical" evidence="16">
    <location>
        <begin position="284"/>
        <end position="308"/>
    </location>
</feature>
<evidence type="ECO:0000313" key="18">
    <source>
        <dbReference type="EMBL" id="PYE86179.1"/>
    </source>
</evidence>
<accession>A0A318T0M7</accession>
<dbReference type="EMBL" id="QJTE01000001">
    <property type="protein sequence ID" value="PYE86179.1"/>
    <property type="molecule type" value="Genomic_DNA"/>
</dbReference>
<dbReference type="PROSITE" id="PS00077">
    <property type="entry name" value="COX1_CUB"/>
    <property type="match status" value="1"/>
</dbReference>
<feature type="transmembrane region" description="Helical" evidence="16">
    <location>
        <begin position="26"/>
        <end position="49"/>
    </location>
</feature>
<evidence type="ECO:0000256" key="5">
    <source>
        <dbReference type="ARBA" id="ARBA00022617"/>
    </source>
</evidence>
<organism evidence="18 19">
    <name type="scientific">Pseudoroseicyclus aestuarii</name>
    <dbReference type="NCBI Taxonomy" id="1795041"/>
    <lineage>
        <taxon>Bacteria</taxon>
        <taxon>Pseudomonadati</taxon>
        <taxon>Pseudomonadota</taxon>
        <taxon>Alphaproteobacteria</taxon>
        <taxon>Rhodobacterales</taxon>
        <taxon>Paracoccaceae</taxon>
        <taxon>Pseudoroseicyclus</taxon>
    </lineage>
</organism>
<dbReference type="PANTHER" id="PTHR10422:SF35">
    <property type="entry name" value="CYTOCHROME BO(3) UBIQUINOL OXIDASE SUBUNIT 1"/>
    <property type="match status" value="1"/>
</dbReference>
<feature type="transmembrane region" description="Helical" evidence="16">
    <location>
        <begin position="199"/>
        <end position="223"/>
    </location>
</feature>
<dbReference type="Proteomes" id="UP000248311">
    <property type="component" value="Unassembled WGS sequence"/>
</dbReference>
<keyword evidence="11" id="KW-0408">Iron</keyword>
<feature type="transmembrane region" description="Helical" evidence="16">
    <location>
        <begin position="424"/>
        <end position="450"/>
    </location>
</feature>
<feature type="transmembrane region" description="Helical" evidence="16">
    <location>
        <begin position="320"/>
        <end position="342"/>
    </location>
</feature>
<feature type="transmembrane region" description="Helical" evidence="16">
    <location>
        <begin position="502"/>
        <end position="524"/>
    </location>
</feature>
<comment type="similarity">
    <text evidence="2 14">Belongs to the heme-copper respiratory oxidase family.</text>
</comment>
<dbReference type="RefSeq" id="WP_110813169.1">
    <property type="nucleotide sequence ID" value="NZ_QJTE01000001.1"/>
</dbReference>
<protein>
    <submittedName>
        <fullName evidence="18">Cytochrome o ubiquinol oxidase subunit 1</fullName>
    </submittedName>
</protein>
<dbReference type="SUPFAM" id="SSF81442">
    <property type="entry name" value="Cytochrome c oxidase subunit I-like"/>
    <property type="match status" value="1"/>
</dbReference>
<evidence type="ECO:0000256" key="6">
    <source>
        <dbReference type="ARBA" id="ARBA00022660"/>
    </source>
</evidence>
<dbReference type="PRINTS" id="PR01165">
    <property type="entry name" value="CYCOXIDASEI"/>
</dbReference>
<dbReference type="Pfam" id="PF00115">
    <property type="entry name" value="COX1"/>
    <property type="match status" value="1"/>
</dbReference>
<dbReference type="GO" id="GO:0015990">
    <property type="term" value="P:electron transport coupled proton transport"/>
    <property type="evidence" value="ECO:0007669"/>
    <property type="project" value="TreeGrafter"/>
</dbReference>
<evidence type="ECO:0000256" key="16">
    <source>
        <dbReference type="SAM" id="Phobius"/>
    </source>
</evidence>
<dbReference type="InterPro" id="IPR023615">
    <property type="entry name" value="Cyt_c_Oxase_su1_BS"/>
</dbReference>
<keyword evidence="3 14" id="KW-0813">Transport</keyword>
<keyword evidence="6 14" id="KW-0679">Respiratory chain</keyword>
<keyword evidence="4" id="KW-1003">Cell membrane</keyword>
<keyword evidence="10 16" id="KW-1133">Transmembrane helix</keyword>
<dbReference type="AlphaFoldDB" id="A0A318T0M7"/>
<reference evidence="18 19" key="1">
    <citation type="submission" date="2018-06" db="EMBL/GenBank/DDBJ databases">
        <title>Genomic Encyclopedia of Type Strains, Phase III (KMG-III): the genomes of soil and plant-associated and newly described type strains.</title>
        <authorList>
            <person name="Whitman W."/>
        </authorList>
    </citation>
    <scope>NUCLEOTIDE SEQUENCE [LARGE SCALE GENOMIC DNA]</scope>
    <source>
        <strain evidence="18 19">CECT 9025</strain>
    </source>
</reference>
<dbReference type="InterPro" id="IPR000883">
    <property type="entry name" value="Cyt_C_Oxase_1"/>
</dbReference>
<dbReference type="InterPro" id="IPR023616">
    <property type="entry name" value="Cyt_c_oxase-like_su1_dom"/>
</dbReference>
<feature type="transmembrane region" description="Helical" evidence="16">
    <location>
        <begin position="354"/>
        <end position="374"/>
    </location>
</feature>
<feature type="transmembrane region" description="Helical" evidence="16">
    <location>
        <begin position="156"/>
        <end position="179"/>
    </location>
</feature>
<dbReference type="GO" id="GO:0046872">
    <property type="term" value="F:metal ion binding"/>
    <property type="evidence" value="ECO:0007669"/>
    <property type="project" value="UniProtKB-KW"/>
</dbReference>
<evidence type="ECO:0000256" key="4">
    <source>
        <dbReference type="ARBA" id="ARBA00022475"/>
    </source>
</evidence>
<comment type="caution">
    <text evidence="18">The sequence shown here is derived from an EMBL/GenBank/DDBJ whole genome shotgun (WGS) entry which is preliminary data.</text>
</comment>
<keyword evidence="12" id="KW-0186">Copper</keyword>
<feature type="transmembrane region" description="Helical" evidence="16">
    <location>
        <begin position="386"/>
        <end position="412"/>
    </location>
</feature>
<keyword evidence="7 14" id="KW-0812">Transmembrane</keyword>
<feature type="region of interest" description="Disordered" evidence="15">
    <location>
        <begin position="671"/>
        <end position="690"/>
    </location>
</feature>
<comment type="subcellular location">
    <subcellularLocation>
        <location evidence="1">Cell membrane</location>
        <topology evidence="1">Multi-pass membrane protein</topology>
    </subcellularLocation>
</comment>
<keyword evidence="5 14" id="KW-0349">Heme</keyword>
<evidence type="ECO:0000256" key="10">
    <source>
        <dbReference type="ARBA" id="ARBA00022989"/>
    </source>
</evidence>
<feature type="transmembrane region" description="Helical" evidence="16">
    <location>
        <begin position="598"/>
        <end position="616"/>
    </location>
</feature>
<dbReference type="GO" id="GO:0009486">
    <property type="term" value="F:cytochrome bo3 ubiquinol oxidase activity"/>
    <property type="evidence" value="ECO:0007669"/>
    <property type="project" value="TreeGrafter"/>
</dbReference>
<dbReference type="GO" id="GO:0009060">
    <property type="term" value="P:aerobic respiration"/>
    <property type="evidence" value="ECO:0007669"/>
    <property type="project" value="InterPro"/>
</dbReference>
<feature type="transmembrane region" description="Helical" evidence="16">
    <location>
        <begin position="112"/>
        <end position="136"/>
    </location>
</feature>
<evidence type="ECO:0000256" key="11">
    <source>
        <dbReference type="ARBA" id="ARBA00023004"/>
    </source>
</evidence>
<dbReference type="GO" id="GO:0005886">
    <property type="term" value="C:plasma membrane"/>
    <property type="evidence" value="ECO:0007669"/>
    <property type="project" value="UniProtKB-SubCell"/>
</dbReference>
<evidence type="ECO:0000256" key="13">
    <source>
        <dbReference type="ARBA" id="ARBA00023136"/>
    </source>
</evidence>
<evidence type="ECO:0000256" key="2">
    <source>
        <dbReference type="ARBA" id="ARBA00009578"/>
    </source>
</evidence>
<name>A0A318T0M7_9RHOB</name>
<dbReference type="GO" id="GO:0022904">
    <property type="term" value="P:respiratory electron transport chain"/>
    <property type="evidence" value="ECO:0007669"/>
    <property type="project" value="TreeGrafter"/>
</dbReference>
<feature type="transmembrane region" description="Helical" evidence="16">
    <location>
        <begin position="235"/>
        <end position="264"/>
    </location>
</feature>
<keyword evidence="9 14" id="KW-0249">Electron transport</keyword>
<evidence type="ECO:0000259" key="17">
    <source>
        <dbReference type="PROSITE" id="PS50855"/>
    </source>
</evidence>
<dbReference type="Gene3D" id="1.20.210.10">
    <property type="entry name" value="Cytochrome c oxidase-like, subunit I domain"/>
    <property type="match status" value="1"/>
</dbReference>
<sequence length="690" mass="75449">MSLLGILGWSDIIFVKAWQNPSISEAIAAGAGGAAVLGALGAAVLVTWLGAWRTLWTGWLTSLDHKKIGIMYIVLALVMIARALIEAVLMRVQQAAAVGDPGFLSADHYNQLFTTHGTIMIFFMAMPFLTGVINYVMPLQIGSRDMSFPMMNAVSLWLTVGGAILMMASLIFGSFSTGGWSAYPPYTGASFSPGVGVDYWIWAVTLASVGSTLTGINIAVTIYKRRAPGMTLFHMPLFCWTALAVSILMIFAMSPLTVATAMLALDRYAEFKFFTNGDGGNMMIYANLFWLFGHPEVYILILPAFGVYSEVFTTFSGKTLYGYRSLVLATMCIAVLSFTVWLHHFFTMGQSAEINAAFGIATMLIGIPTGVKVYDWLLTMVRGRIVASTALIFSSVFLVTFVVGGVTGIILANPDVDYQVHNSLFLVAHFHNMLIPGLLFGMIAAVQVWFPKAFGFRLDERWGRISALLWTAGFYLAFMPLYAMGLGGAMRRMRSWADPDWWPWLLAAEIGAFLLLGGLATLLMQFWVSVRNRRALAVPGGDPWDGRTLEWGTSSPPPEYNFAVVPQVDSRDAFTAVKAAGRAYSAPETYEDIEMPKATMVPLAIGLLAAACGFGLTWHIWWLALLAFIGIWGAVILRSFQRETSRVIPAAEVARQHEAWLEMVRGLPQTPRRAGLTPANSGRAEQGEPA</sequence>